<name>A0A1V1I160_9FIRM</name>
<accession>A0A1V1I160</accession>
<organism evidence="7 8">
    <name type="scientific">Romboutsia ilealis</name>
    <dbReference type="NCBI Taxonomy" id="1115758"/>
    <lineage>
        <taxon>Bacteria</taxon>
        <taxon>Bacillati</taxon>
        <taxon>Bacillota</taxon>
        <taxon>Clostridia</taxon>
        <taxon>Peptostreptococcales</taxon>
        <taxon>Peptostreptococcaceae</taxon>
        <taxon>Romboutsia</taxon>
    </lineage>
</organism>
<evidence type="ECO:0000256" key="1">
    <source>
        <dbReference type="ARBA" id="ARBA00004141"/>
    </source>
</evidence>
<dbReference type="InterPro" id="IPR051598">
    <property type="entry name" value="TSUP/Inactive_protease-like"/>
</dbReference>
<dbReference type="RefSeq" id="WP_180703549.1">
    <property type="nucleotide sequence ID" value="NZ_LN555523.1"/>
</dbReference>
<evidence type="ECO:0000256" key="5">
    <source>
        <dbReference type="ARBA" id="ARBA00023136"/>
    </source>
</evidence>
<dbReference type="EMBL" id="LN555523">
    <property type="protein sequence ID" value="CED93869.1"/>
    <property type="molecule type" value="Genomic_DNA"/>
</dbReference>
<dbReference type="GO" id="GO:0005886">
    <property type="term" value="C:plasma membrane"/>
    <property type="evidence" value="ECO:0007669"/>
    <property type="project" value="UniProtKB-SubCell"/>
</dbReference>
<evidence type="ECO:0000256" key="4">
    <source>
        <dbReference type="ARBA" id="ARBA00022989"/>
    </source>
</evidence>
<comment type="similarity">
    <text evidence="2 6">Belongs to the 4-toluene sulfonate uptake permease (TSUP) (TC 2.A.102) family.</text>
</comment>
<dbReference type="Proteomes" id="UP000245622">
    <property type="component" value="Chromosome 1"/>
</dbReference>
<feature type="transmembrane region" description="Helical" evidence="6">
    <location>
        <begin position="44"/>
        <end position="63"/>
    </location>
</feature>
<feature type="transmembrane region" description="Helical" evidence="6">
    <location>
        <begin position="175"/>
        <end position="196"/>
    </location>
</feature>
<sequence length="258" mass="26997">MLYLVYILAGAGAGVVTGLAGLSAAVVITPLLVSVCEWQSYDAVTVALAADVLASLLTAYTYYKNKNIDLKNGMLVAITAFIGTIIGSYCGYLFSQSQPDGLGYISMITTIGLGIKFLIKPIEEGHDAESGLEHISKKKITQAMLFGCGIGWICGFTGSGGGILMLTVFTLHLGYNLKVAVGTSTMIMTLVALTGTVSHISMGATVEILPTLLVVICCVIGAYVSAKFANKCEIKKLNKVVGTCLGILGVITILLKLI</sequence>
<proteinExistence type="inferred from homology"/>
<evidence type="ECO:0000256" key="6">
    <source>
        <dbReference type="RuleBase" id="RU363041"/>
    </source>
</evidence>
<evidence type="ECO:0000256" key="2">
    <source>
        <dbReference type="ARBA" id="ARBA00009142"/>
    </source>
</evidence>
<reference evidence="7 8" key="1">
    <citation type="submission" date="2014-04" db="EMBL/GenBank/DDBJ databases">
        <authorList>
            <person name="Hornung B.V."/>
        </authorList>
    </citation>
    <scope>NUCLEOTIDE SEQUENCE [LARGE SCALE GENOMIC DNA]</scope>
    <source>
        <strain evidence="7 8">CRIB</strain>
    </source>
</reference>
<keyword evidence="5 6" id="KW-0472">Membrane</keyword>
<dbReference type="Pfam" id="PF01925">
    <property type="entry name" value="TauE"/>
    <property type="match status" value="1"/>
</dbReference>
<evidence type="ECO:0000313" key="7">
    <source>
        <dbReference type="EMBL" id="CED93869.1"/>
    </source>
</evidence>
<dbReference type="AlphaFoldDB" id="A0A1V1I160"/>
<dbReference type="PANTHER" id="PTHR43701:SF2">
    <property type="entry name" value="MEMBRANE TRANSPORTER PROTEIN YJNA-RELATED"/>
    <property type="match status" value="1"/>
</dbReference>
<dbReference type="InterPro" id="IPR002781">
    <property type="entry name" value="TM_pro_TauE-like"/>
</dbReference>
<dbReference type="KEGG" id="ril:CRIB_1259"/>
<dbReference type="PANTHER" id="PTHR43701">
    <property type="entry name" value="MEMBRANE TRANSPORTER PROTEIN MJ0441-RELATED"/>
    <property type="match status" value="1"/>
</dbReference>
<keyword evidence="8" id="KW-1185">Reference proteome</keyword>
<evidence type="ECO:0000313" key="8">
    <source>
        <dbReference type="Proteomes" id="UP000245622"/>
    </source>
</evidence>
<feature type="transmembrane region" description="Helical" evidence="6">
    <location>
        <begin position="208"/>
        <end position="228"/>
    </location>
</feature>
<keyword evidence="4 6" id="KW-1133">Transmembrane helix</keyword>
<comment type="subcellular location">
    <subcellularLocation>
        <location evidence="6">Cell membrane</location>
        <topology evidence="6">Multi-pass membrane protein</topology>
    </subcellularLocation>
    <subcellularLocation>
        <location evidence="1">Membrane</location>
        <topology evidence="1">Multi-pass membrane protein</topology>
    </subcellularLocation>
</comment>
<feature type="transmembrane region" description="Helical" evidence="6">
    <location>
        <begin position="7"/>
        <end position="32"/>
    </location>
</feature>
<evidence type="ECO:0000256" key="3">
    <source>
        <dbReference type="ARBA" id="ARBA00022692"/>
    </source>
</evidence>
<keyword evidence="3 6" id="KW-0812">Transmembrane</keyword>
<gene>
    <name evidence="7" type="ORF">CRIB_1259</name>
</gene>
<protein>
    <recommendedName>
        <fullName evidence="6">Probable membrane transporter protein</fullName>
    </recommendedName>
</protein>
<feature type="transmembrane region" description="Helical" evidence="6">
    <location>
        <begin position="75"/>
        <end position="95"/>
    </location>
</feature>
<feature type="transmembrane region" description="Helical" evidence="6">
    <location>
        <begin position="240"/>
        <end position="257"/>
    </location>
</feature>
<feature type="transmembrane region" description="Helical" evidence="6">
    <location>
        <begin position="140"/>
        <end position="169"/>
    </location>
</feature>
<keyword evidence="6" id="KW-1003">Cell membrane</keyword>
<dbReference type="GeneID" id="82205297"/>